<dbReference type="InterPro" id="IPR036397">
    <property type="entry name" value="RNaseH_sf"/>
</dbReference>
<evidence type="ECO:0000313" key="1">
    <source>
        <dbReference type="EMBL" id="QHT90212.1"/>
    </source>
</evidence>
<organism evidence="1">
    <name type="scientific">viral metagenome</name>
    <dbReference type="NCBI Taxonomy" id="1070528"/>
    <lineage>
        <taxon>unclassified sequences</taxon>
        <taxon>metagenomes</taxon>
        <taxon>organismal metagenomes</taxon>
    </lineage>
</organism>
<name>A0A6C0IBL7_9ZZZZ</name>
<dbReference type="Gene3D" id="3.30.420.10">
    <property type="entry name" value="Ribonuclease H-like superfamily/Ribonuclease H"/>
    <property type="match status" value="1"/>
</dbReference>
<dbReference type="AlphaFoldDB" id="A0A6C0IBL7"/>
<dbReference type="SUPFAM" id="SSF53098">
    <property type="entry name" value="Ribonuclease H-like"/>
    <property type="match status" value="1"/>
</dbReference>
<accession>A0A6C0IBL7</accession>
<sequence length="372" mass="42470">MTNQHRILSFDIGIKNLAYCFLSEDITDPPSNSSGSKATFRVSSEGGFVAKRLEPQSGSVRFLHSFPRIGKADSEETDQPPLPTNTKILDWKIVDLLNTEPQVTHNHVCKCLLSTSTKKVPKECGKKAKYQYTTSVSETLYFCESHAKNNKTYLIPKKSHEESALNKLKREGLDKLITEYNISLDASTKITKKVLVEALRDYYTKKSYTLISTNPVSNMTANKIDMITIGRNIKHIMDKLEIITTYNPTHIIMENQISTMASRMKTIQGELTMYFIMKFPNAHIEYISSANKLKHFTPVPTTPVPTTPITTSNKKYRQHKQDAVTYTQQMLQTTPELSTWINTFNNHPTKKDDLADCFLQGIWYLRFRLPIV</sequence>
<dbReference type="GO" id="GO:0003676">
    <property type="term" value="F:nucleic acid binding"/>
    <property type="evidence" value="ECO:0007669"/>
    <property type="project" value="InterPro"/>
</dbReference>
<dbReference type="InterPro" id="IPR012337">
    <property type="entry name" value="RNaseH-like_sf"/>
</dbReference>
<protein>
    <submittedName>
        <fullName evidence="1">Uncharacterized protein</fullName>
    </submittedName>
</protein>
<dbReference type="EMBL" id="MN740153">
    <property type="protein sequence ID" value="QHT90212.1"/>
    <property type="molecule type" value="Genomic_DNA"/>
</dbReference>
<proteinExistence type="predicted"/>
<reference evidence="1" key="1">
    <citation type="journal article" date="2020" name="Nature">
        <title>Giant virus diversity and host interactions through global metagenomics.</title>
        <authorList>
            <person name="Schulz F."/>
            <person name="Roux S."/>
            <person name="Paez-Espino D."/>
            <person name="Jungbluth S."/>
            <person name="Walsh D.A."/>
            <person name="Denef V.J."/>
            <person name="McMahon K.D."/>
            <person name="Konstantinidis K.T."/>
            <person name="Eloe-Fadrosh E.A."/>
            <person name="Kyrpides N.C."/>
            <person name="Woyke T."/>
        </authorList>
    </citation>
    <scope>NUCLEOTIDE SEQUENCE</scope>
    <source>
        <strain evidence="1">GVMAG-M-3300023184-68</strain>
    </source>
</reference>